<protein>
    <submittedName>
        <fullName evidence="2">Uncharacterized protein</fullName>
    </submittedName>
</protein>
<feature type="region of interest" description="Disordered" evidence="1">
    <location>
        <begin position="249"/>
        <end position="351"/>
    </location>
</feature>
<feature type="compositionally biased region" description="Polar residues" evidence="1">
    <location>
        <begin position="180"/>
        <end position="196"/>
    </location>
</feature>
<keyword evidence="3" id="KW-1185">Reference proteome</keyword>
<feature type="compositionally biased region" description="Polar residues" evidence="1">
    <location>
        <begin position="249"/>
        <end position="258"/>
    </location>
</feature>
<feature type="compositionally biased region" description="Polar residues" evidence="1">
    <location>
        <begin position="1"/>
        <end position="14"/>
    </location>
</feature>
<name>S7PJ01_MYOBR</name>
<dbReference type="AlphaFoldDB" id="S7PJ01"/>
<gene>
    <name evidence="2" type="ORF">D623_10009613</name>
</gene>
<accession>S7PJ01</accession>
<feature type="region of interest" description="Disordered" evidence="1">
    <location>
        <begin position="1"/>
        <end position="60"/>
    </location>
</feature>
<evidence type="ECO:0000313" key="3">
    <source>
        <dbReference type="Proteomes" id="UP000052978"/>
    </source>
</evidence>
<evidence type="ECO:0000256" key="1">
    <source>
        <dbReference type="SAM" id="MobiDB-lite"/>
    </source>
</evidence>
<feature type="compositionally biased region" description="Pro residues" evidence="1">
    <location>
        <begin position="47"/>
        <end position="56"/>
    </location>
</feature>
<proteinExistence type="predicted"/>
<feature type="region of interest" description="Disordered" evidence="1">
    <location>
        <begin position="179"/>
        <end position="222"/>
    </location>
</feature>
<dbReference type="EMBL" id="KE163085">
    <property type="protein sequence ID" value="EPQ10813.1"/>
    <property type="molecule type" value="Genomic_DNA"/>
</dbReference>
<reference evidence="2 3" key="1">
    <citation type="journal article" date="2013" name="Nat. Commun.">
        <title>Genome analysis reveals insights into physiology and longevity of the Brandt's bat Myotis brandtii.</title>
        <authorList>
            <person name="Seim I."/>
            <person name="Fang X."/>
            <person name="Xiong Z."/>
            <person name="Lobanov A.V."/>
            <person name="Huang Z."/>
            <person name="Ma S."/>
            <person name="Feng Y."/>
            <person name="Turanov A.A."/>
            <person name="Zhu Y."/>
            <person name="Lenz T.L."/>
            <person name="Gerashchenko M.V."/>
            <person name="Fan D."/>
            <person name="Hee Yim S."/>
            <person name="Yao X."/>
            <person name="Jordan D."/>
            <person name="Xiong Y."/>
            <person name="Ma Y."/>
            <person name="Lyapunov A.N."/>
            <person name="Chen G."/>
            <person name="Kulakova O.I."/>
            <person name="Sun Y."/>
            <person name="Lee S.G."/>
            <person name="Bronson R.T."/>
            <person name="Moskalev A.A."/>
            <person name="Sunyaev S.R."/>
            <person name="Zhang G."/>
            <person name="Krogh A."/>
            <person name="Wang J."/>
            <person name="Gladyshev V.N."/>
        </authorList>
    </citation>
    <scope>NUCLEOTIDE SEQUENCE [LARGE SCALE GENOMIC DNA]</scope>
</reference>
<feature type="compositionally biased region" description="Low complexity" evidence="1">
    <location>
        <begin position="30"/>
        <end position="46"/>
    </location>
</feature>
<organism evidence="2 3">
    <name type="scientific">Myotis brandtii</name>
    <name type="common">Brandt's bat</name>
    <dbReference type="NCBI Taxonomy" id="109478"/>
    <lineage>
        <taxon>Eukaryota</taxon>
        <taxon>Metazoa</taxon>
        <taxon>Chordata</taxon>
        <taxon>Craniata</taxon>
        <taxon>Vertebrata</taxon>
        <taxon>Euteleostomi</taxon>
        <taxon>Mammalia</taxon>
        <taxon>Eutheria</taxon>
        <taxon>Laurasiatheria</taxon>
        <taxon>Chiroptera</taxon>
        <taxon>Yangochiroptera</taxon>
        <taxon>Vespertilionidae</taxon>
        <taxon>Myotis</taxon>
    </lineage>
</organism>
<sequence length="351" mass="37905">MSSHPVFLAQQTALQPRPGNHPPPRADPLGSPHGTPPGWGTSHGSPHPSPLLPRPTPLEDSGEQRRVLFWGPLGLRAFLSPPLHTPPRGLGVCPLLQHGITWSLSRAPSNACPLPAPPHLLQRWGARPPGLRSTSAQHPRPLVRRAGCSPGLSTAFLHPRPCLAFITVFPGAQHMATWTPHDTGSWGQSSPPTSGGPTRVRAEGQEQLPRRPQAGHPHPPRGCRCECRRRLAGCRGVRTCVTVVLQQNRNSPQNTHQPRASEPDISLPVPGSQTCSATKMSDWEPGAIASTDHSHPNQQPASQPAEKWMKRWFQPHRRASGAERPPVNQEVAVPGLRARSPVGGEEEAADP</sequence>
<dbReference type="Proteomes" id="UP000052978">
    <property type="component" value="Unassembled WGS sequence"/>
</dbReference>
<evidence type="ECO:0000313" key="2">
    <source>
        <dbReference type="EMBL" id="EPQ10813.1"/>
    </source>
</evidence>